<dbReference type="PANTHER" id="PTHR40074">
    <property type="entry name" value="O-ACETYLTRANSFERASE WECH"/>
    <property type="match status" value="1"/>
</dbReference>
<feature type="transmembrane region" description="Helical" evidence="7">
    <location>
        <begin position="26"/>
        <end position="42"/>
    </location>
</feature>
<accession>K0B3U4</accession>
<keyword evidence="10" id="KW-1185">Reference proteome</keyword>
<dbReference type="GO" id="GO:0005886">
    <property type="term" value="C:plasma membrane"/>
    <property type="evidence" value="ECO:0007669"/>
    <property type="project" value="UniProtKB-SubCell"/>
</dbReference>
<proteinExistence type="inferred from homology"/>
<evidence type="ECO:0000313" key="10">
    <source>
        <dbReference type="Proteomes" id="UP000006094"/>
    </source>
</evidence>
<name>K0B3U4_GOTA9</name>
<organism evidence="9 10">
    <name type="scientific">Gottschalkia acidurici (strain ATCC 7906 / DSM 604 / BCRC 14475 / CIP 104303 / KCTC 5404 / NCIMB 10678 / 9a)</name>
    <name type="common">Clostridium acidurici</name>
    <dbReference type="NCBI Taxonomy" id="1128398"/>
    <lineage>
        <taxon>Bacteria</taxon>
        <taxon>Bacillati</taxon>
        <taxon>Bacillota</taxon>
        <taxon>Tissierellia</taxon>
        <taxon>Tissierellales</taxon>
        <taxon>Gottschalkiaceae</taxon>
        <taxon>Gottschalkia</taxon>
    </lineage>
</organism>
<keyword evidence="3" id="KW-1003">Cell membrane</keyword>
<keyword evidence="6 7" id="KW-0472">Membrane</keyword>
<dbReference type="InterPro" id="IPR002656">
    <property type="entry name" value="Acyl_transf_3_dom"/>
</dbReference>
<reference evidence="9 10" key="1">
    <citation type="journal article" date="2012" name="PLoS ONE">
        <title>The purine-utilizing bacterium Clostridium acidurici 9a: a genome-guided metabolic reconsideration.</title>
        <authorList>
            <person name="Hartwich K."/>
            <person name="Poehlein A."/>
            <person name="Daniel R."/>
        </authorList>
    </citation>
    <scope>NUCLEOTIDE SEQUENCE [LARGE SCALE GENOMIC DNA]</scope>
    <source>
        <strain evidence="10">ATCC 7906 / DSM 604 / BCRC 14475 / CIP 104303 / KCTC 5404 / NCIMB 10678 / 9a</strain>
    </source>
</reference>
<evidence type="ECO:0000256" key="6">
    <source>
        <dbReference type="ARBA" id="ARBA00023136"/>
    </source>
</evidence>
<comment type="similarity">
    <text evidence="2">Belongs to the acyltransferase 3 family.</text>
</comment>
<dbReference type="STRING" id="1128398.Curi_c25750"/>
<dbReference type="GO" id="GO:0016413">
    <property type="term" value="F:O-acetyltransferase activity"/>
    <property type="evidence" value="ECO:0007669"/>
    <property type="project" value="TreeGrafter"/>
</dbReference>
<feature type="transmembrane region" description="Helical" evidence="7">
    <location>
        <begin position="242"/>
        <end position="268"/>
    </location>
</feature>
<dbReference type="GO" id="GO:0009246">
    <property type="term" value="P:enterobacterial common antigen biosynthetic process"/>
    <property type="evidence" value="ECO:0007669"/>
    <property type="project" value="TreeGrafter"/>
</dbReference>
<feature type="transmembrane region" description="Helical" evidence="7">
    <location>
        <begin position="182"/>
        <end position="199"/>
    </location>
</feature>
<keyword evidence="4 7" id="KW-0812">Transmembrane</keyword>
<dbReference type="EMBL" id="CP003326">
    <property type="protein sequence ID" value="AFS79570.1"/>
    <property type="molecule type" value="Genomic_DNA"/>
</dbReference>
<keyword evidence="9" id="KW-0012">Acyltransferase</keyword>
<dbReference type="Proteomes" id="UP000006094">
    <property type="component" value="Chromosome"/>
</dbReference>
<dbReference type="PANTHER" id="PTHR40074:SF2">
    <property type="entry name" value="O-ACETYLTRANSFERASE WECH"/>
    <property type="match status" value="1"/>
</dbReference>
<evidence type="ECO:0000256" key="4">
    <source>
        <dbReference type="ARBA" id="ARBA00022692"/>
    </source>
</evidence>
<evidence type="ECO:0000256" key="7">
    <source>
        <dbReference type="SAM" id="Phobius"/>
    </source>
</evidence>
<comment type="subcellular location">
    <subcellularLocation>
        <location evidence="1">Cell membrane</location>
        <topology evidence="1">Multi-pass membrane protein</topology>
    </subcellularLocation>
</comment>
<dbReference type="KEGG" id="cad:Curi_c25750"/>
<keyword evidence="5 7" id="KW-1133">Transmembrane helix</keyword>
<dbReference type="HOGENOM" id="CLU_985893_0_0_9"/>
<gene>
    <name evidence="9" type="ordered locus">Curi_c25750</name>
</gene>
<sequence length="282" mass="32817">MIQGYYMERTAQKPWVSNFVNKITKVYLPFVMFSTMYGLYFLKVREKEFTLTDVLLGETAVHLYFVIHYMIFATFIPLLYKLKESLRVNFIWFMMISNFIICLAYEIQKSYGIKLVFYSGLNPGKYWGFVALGMLVNERKSIFNYMRENPTRSIIVSAVVTLVGLLIPFITDTVGYMYNKSSLFPLAIGITSLIISYFYKNKVKDKNRLSYIGQRSFGVYLVHLFVIYFLKSIIGTESLGIVFILTLVVSILLVNMGRILMSQLNALVNERMRKQSEKELNI</sequence>
<evidence type="ECO:0000259" key="8">
    <source>
        <dbReference type="Pfam" id="PF01757"/>
    </source>
</evidence>
<feature type="transmembrane region" description="Helical" evidence="7">
    <location>
        <begin position="211"/>
        <end position="230"/>
    </location>
</feature>
<feature type="transmembrane region" description="Helical" evidence="7">
    <location>
        <begin position="86"/>
        <end position="105"/>
    </location>
</feature>
<dbReference type="AlphaFoldDB" id="K0B3U4"/>
<evidence type="ECO:0000256" key="2">
    <source>
        <dbReference type="ARBA" id="ARBA00007400"/>
    </source>
</evidence>
<protein>
    <submittedName>
        <fullName evidence="9">Acyltransferase family protein</fullName>
    </submittedName>
</protein>
<keyword evidence="9" id="KW-0808">Transferase</keyword>
<dbReference type="Pfam" id="PF01757">
    <property type="entry name" value="Acyl_transf_3"/>
    <property type="match status" value="1"/>
</dbReference>
<dbReference type="eggNOG" id="COG1835">
    <property type="taxonomic scope" value="Bacteria"/>
</dbReference>
<evidence type="ECO:0000256" key="3">
    <source>
        <dbReference type="ARBA" id="ARBA00022475"/>
    </source>
</evidence>
<evidence type="ECO:0000313" key="9">
    <source>
        <dbReference type="EMBL" id="AFS79570.1"/>
    </source>
</evidence>
<feature type="transmembrane region" description="Helical" evidence="7">
    <location>
        <begin position="54"/>
        <end position="80"/>
    </location>
</feature>
<evidence type="ECO:0000256" key="5">
    <source>
        <dbReference type="ARBA" id="ARBA00022989"/>
    </source>
</evidence>
<feature type="transmembrane region" description="Helical" evidence="7">
    <location>
        <begin position="153"/>
        <end position="170"/>
    </location>
</feature>
<feature type="domain" description="Acyltransferase 3" evidence="8">
    <location>
        <begin position="1"/>
        <end position="253"/>
    </location>
</feature>
<evidence type="ECO:0000256" key="1">
    <source>
        <dbReference type="ARBA" id="ARBA00004651"/>
    </source>
</evidence>